<organism evidence="7 8">
    <name type="scientific">Salinomyces thailandicus</name>
    <dbReference type="NCBI Taxonomy" id="706561"/>
    <lineage>
        <taxon>Eukaryota</taxon>
        <taxon>Fungi</taxon>
        <taxon>Dikarya</taxon>
        <taxon>Ascomycota</taxon>
        <taxon>Pezizomycotina</taxon>
        <taxon>Dothideomycetes</taxon>
        <taxon>Dothideomycetidae</taxon>
        <taxon>Mycosphaerellales</taxon>
        <taxon>Teratosphaeriaceae</taxon>
        <taxon>Salinomyces</taxon>
    </lineage>
</organism>
<feature type="transmembrane region" description="Helical" evidence="6">
    <location>
        <begin position="26"/>
        <end position="50"/>
    </location>
</feature>
<feature type="transmembrane region" description="Helical" evidence="6">
    <location>
        <begin position="180"/>
        <end position="199"/>
    </location>
</feature>
<evidence type="ECO:0000256" key="1">
    <source>
        <dbReference type="ARBA" id="ARBA00004141"/>
    </source>
</evidence>
<dbReference type="Pfam" id="PF03619">
    <property type="entry name" value="Solute_trans_a"/>
    <property type="match status" value="1"/>
</dbReference>
<dbReference type="OrthoDB" id="5348404at2759"/>
<feature type="transmembrane region" description="Helical" evidence="6">
    <location>
        <begin position="219"/>
        <end position="244"/>
    </location>
</feature>
<feature type="compositionally biased region" description="Basic residues" evidence="5">
    <location>
        <begin position="351"/>
        <end position="361"/>
    </location>
</feature>
<evidence type="ECO:0000256" key="5">
    <source>
        <dbReference type="SAM" id="MobiDB-lite"/>
    </source>
</evidence>
<gene>
    <name evidence="7" type="ORF">B0A50_02637</name>
</gene>
<evidence type="ECO:0000313" key="8">
    <source>
        <dbReference type="Proteomes" id="UP000308549"/>
    </source>
</evidence>
<proteinExistence type="predicted"/>
<evidence type="ECO:0000256" key="2">
    <source>
        <dbReference type="ARBA" id="ARBA00022692"/>
    </source>
</evidence>
<feature type="transmembrane region" description="Helical" evidence="6">
    <location>
        <begin position="62"/>
        <end position="83"/>
    </location>
</feature>
<feature type="region of interest" description="Disordered" evidence="5">
    <location>
        <begin position="350"/>
        <end position="369"/>
    </location>
</feature>
<feature type="transmembrane region" description="Helical" evidence="6">
    <location>
        <begin position="256"/>
        <end position="279"/>
    </location>
</feature>
<feature type="compositionally biased region" description="Low complexity" evidence="5">
    <location>
        <begin position="430"/>
        <end position="439"/>
    </location>
</feature>
<feature type="transmembrane region" description="Helical" evidence="6">
    <location>
        <begin position="141"/>
        <end position="160"/>
    </location>
</feature>
<keyword evidence="4 6" id="KW-0472">Membrane</keyword>
<dbReference type="GO" id="GO:0016020">
    <property type="term" value="C:membrane"/>
    <property type="evidence" value="ECO:0007669"/>
    <property type="project" value="UniProtKB-SubCell"/>
</dbReference>
<dbReference type="AlphaFoldDB" id="A0A4U0U5I1"/>
<sequence length="468" mass="52478">MGLLNSTCPTLAGAEDYNVHGTAWKFMLYTAGLCMCITIGIALSLITLHIQRYRAPKEQRQIIRIVFSVILYALIAFFEVYSYKAAQYIDPIGDLYEAFGLCALFLLFIQYAAPDGSFDDDEFKAVRAAEETAKTYDWPRIFWISVFQYPLFEFGCVVLIETTEATGTYCANSLGPQFFHLWYEIIASISISVCVLAVVGFRNNMKRRFKVRRCLSKLICFKAIVFIRFTQAWAFSALLSYGFITTGENFQYNDLVWGVPGLATCVEMVIFSLGFFYCFSSTEYGSADKPDEEPMLWWKAVFDVLNIWDLLAGIARIFPLSTEAHRTGNWRRWRGAQRENARVAARMVTMNKHRHQKRGSKGNRPTMELHGSTVAIVGPSGLHRTPSQTKVPYSSAESIAMTDMSGGPRISRPSSRPSPHYDGGSVPTDVVAVGSVSSRGRQDGRYDLEAPLPVEGSPAGIAREHEMV</sequence>
<accession>A0A4U0U5I1</accession>
<evidence type="ECO:0000256" key="6">
    <source>
        <dbReference type="SAM" id="Phobius"/>
    </source>
</evidence>
<name>A0A4U0U5I1_9PEZI</name>
<evidence type="ECO:0000256" key="4">
    <source>
        <dbReference type="ARBA" id="ARBA00023136"/>
    </source>
</evidence>
<keyword evidence="2 6" id="KW-0812">Transmembrane</keyword>
<dbReference type="InterPro" id="IPR005178">
    <property type="entry name" value="Ostalpha/TMEM184C"/>
</dbReference>
<feature type="compositionally biased region" description="Low complexity" evidence="5">
    <location>
        <begin position="408"/>
        <end position="418"/>
    </location>
</feature>
<evidence type="ECO:0000313" key="7">
    <source>
        <dbReference type="EMBL" id="TKA30410.1"/>
    </source>
</evidence>
<evidence type="ECO:0000256" key="3">
    <source>
        <dbReference type="ARBA" id="ARBA00022989"/>
    </source>
</evidence>
<keyword evidence="8" id="KW-1185">Reference proteome</keyword>
<keyword evidence="3 6" id="KW-1133">Transmembrane helix</keyword>
<feature type="transmembrane region" description="Helical" evidence="6">
    <location>
        <begin position="95"/>
        <end position="113"/>
    </location>
</feature>
<dbReference type="Proteomes" id="UP000308549">
    <property type="component" value="Unassembled WGS sequence"/>
</dbReference>
<dbReference type="PANTHER" id="PTHR23423">
    <property type="entry name" value="ORGANIC SOLUTE TRANSPORTER-RELATED"/>
    <property type="match status" value="1"/>
</dbReference>
<protein>
    <submittedName>
        <fullName evidence="7">Uncharacterized protein</fullName>
    </submittedName>
</protein>
<comment type="subcellular location">
    <subcellularLocation>
        <location evidence="1">Membrane</location>
        <topology evidence="1">Multi-pass membrane protein</topology>
    </subcellularLocation>
</comment>
<feature type="region of interest" description="Disordered" evidence="5">
    <location>
        <begin position="401"/>
        <end position="468"/>
    </location>
</feature>
<comment type="caution">
    <text evidence="7">The sequence shown here is derived from an EMBL/GenBank/DDBJ whole genome shotgun (WGS) entry which is preliminary data.</text>
</comment>
<dbReference type="EMBL" id="NAJL01000011">
    <property type="protein sequence ID" value="TKA30410.1"/>
    <property type="molecule type" value="Genomic_DNA"/>
</dbReference>
<dbReference type="SMART" id="SM01417">
    <property type="entry name" value="Solute_trans_a"/>
    <property type="match status" value="1"/>
</dbReference>
<reference evidence="7 8" key="1">
    <citation type="submission" date="2017-03" db="EMBL/GenBank/DDBJ databases">
        <title>Genomes of endolithic fungi from Antarctica.</title>
        <authorList>
            <person name="Coleine C."/>
            <person name="Masonjones S."/>
            <person name="Stajich J.E."/>
        </authorList>
    </citation>
    <scope>NUCLEOTIDE SEQUENCE [LARGE SCALE GENOMIC DNA]</scope>
    <source>
        <strain evidence="7 8">CCFEE 6315</strain>
    </source>
</reference>